<dbReference type="InterPro" id="IPR018448">
    <property type="entry name" value="TatB"/>
</dbReference>
<evidence type="ECO:0000313" key="12">
    <source>
        <dbReference type="Proteomes" id="UP000237073"/>
    </source>
</evidence>
<dbReference type="HAMAP" id="MF_00237">
    <property type="entry name" value="TatB"/>
    <property type="match status" value="1"/>
</dbReference>
<dbReference type="PANTHER" id="PTHR33162:SF1">
    <property type="entry name" value="SEC-INDEPENDENT PROTEIN TRANSLOCASE PROTEIN TATA, CHLOROPLASTIC"/>
    <property type="match status" value="1"/>
</dbReference>
<keyword evidence="12" id="KW-1185">Reference proteome</keyword>
<keyword evidence="7 9" id="KW-0811">Translocation</keyword>
<sequence>MFGFGFGELLLVFVIGLIVLGPTRLPVVARTVISWIATIRSLGQSLQNELAQELKVLELEDKLKALESLSAESLTPELKSSLEALRQATDALRRPLEAEVIPAPTIGTIQSAPEE</sequence>
<dbReference type="PRINTS" id="PR01506">
    <property type="entry name" value="TATBPROTEIN"/>
</dbReference>
<gene>
    <name evidence="9" type="primary">tatB</name>
    <name evidence="11" type="ORF">CHU32_14645</name>
    <name evidence="10" type="ORF">CHU33_15355</name>
</gene>
<evidence type="ECO:0000313" key="11">
    <source>
        <dbReference type="EMBL" id="POP48076.1"/>
    </source>
</evidence>
<comment type="subunit">
    <text evidence="9">The Tat system comprises two distinct complexes: a TatABC complex, containing multiple copies of TatA, TatB and TatC subunits, and a separate TatA complex, containing only TatA subunits. Substrates initially bind to the TatABC complex, which probably triggers association of the separate TatA complex to form the active translocon.</text>
</comment>
<dbReference type="OrthoDB" id="9816005at2"/>
<evidence type="ECO:0000313" key="10">
    <source>
        <dbReference type="EMBL" id="POP43608.1"/>
    </source>
</evidence>
<dbReference type="EMBL" id="PQGD01000011">
    <property type="protein sequence ID" value="POP48076.1"/>
    <property type="molecule type" value="Genomic_DNA"/>
</dbReference>
<dbReference type="GO" id="GO:0043953">
    <property type="term" value="P:protein transport by the Tat complex"/>
    <property type="evidence" value="ECO:0007669"/>
    <property type="project" value="UniProtKB-UniRule"/>
</dbReference>
<keyword evidence="2 9" id="KW-0813">Transport</keyword>
<dbReference type="NCBIfam" id="TIGR01410">
    <property type="entry name" value="tatB"/>
    <property type="match status" value="1"/>
</dbReference>
<dbReference type="Gene3D" id="1.20.5.3310">
    <property type="match status" value="1"/>
</dbReference>
<dbReference type="GO" id="GO:0008320">
    <property type="term" value="F:protein transmembrane transporter activity"/>
    <property type="evidence" value="ECO:0007669"/>
    <property type="project" value="UniProtKB-UniRule"/>
</dbReference>
<evidence type="ECO:0000256" key="7">
    <source>
        <dbReference type="ARBA" id="ARBA00023010"/>
    </source>
</evidence>
<name>A0A2P5GNF9_9ENTR</name>
<evidence type="ECO:0000256" key="4">
    <source>
        <dbReference type="ARBA" id="ARBA00022692"/>
    </source>
</evidence>
<reference evidence="12 13" key="1">
    <citation type="submission" date="2018-01" db="EMBL/GenBank/DDBJ databases">
        <title>Superficieibacter electus gen. nov., sp. nov., an extended-spectrum beta-lactamase possessing member of the Enterobacteriaceae family, isolated from intensive care unit surfaces.</title>
        <authorList>
            <person name="Potter R.F."/>
            <person name="D'Souza A.W."/>
        </authorList>
    </citation>
    <scope>NUCLEOTIDE SEQUENCE [LARGE SCALE GENOMIC DNA]</scope>
    <source>
        <strain evidence="11 13">BP-1</strain>
        <strain evidence="10 12">BP-2</strain>
    </source>
</reference>
<comment type="function">
    <text evidence="9">Part of the twin-arginine translocation (Tat) system that transports large folded proteins containing a characteristic twin-arginine motif in their signal peptide across membranes. Together with TatC, TatB is part of a receptor directly interacting with Tat signal peptides. TatB may form an oligomeric binding site that transiently accommodates folded Tat precursor proteins before their translocation.</text>
</comment>
<dbReference type="AlphaFoldDB" id="A0A2P5GNF9"/>
<dbReference type="GO" id="GO:0033281">
    <property type="term" value="C:TAT protein transport complex"/>
    <property type="evidence" value="ECO:0007669"/>
    <property type="project" value="UniProtKB-UniRule"/>
</dbReference>
<evidence type="ECO:0000256" key="2">
    <source>
        <dbReference type="ARBA" id="ARBA00022448"/>
    </source>
</evidence>
<comment type="similarity">
    <text evidence="9">Belongs to the TatB family.</text>
</comment>
<evidence type="ECO:0000256" key="5">
    <source>
        <dbReference type="ARBA" id="ARBA00022927"/>
    </source>
</evidence>
<keyword evidence="5 9" id="KW-0653">Protein transport</keyword>
<keyword evidence="8 9" id="KW-0472">Membrane</keyword>
<keyword evidence="6 9" id="KW-1133">Transmembrane helix</keyword>
<dbReference type="Proteomes" id="UP000247005">
    <property type="component" value="Unassembled WGS sequence"/>
</dbReference>
<dbReference type="Proteomes" id="UP000237073">
    <property type="component" value="Unassembled WGS sequence"/>
</dbReference>
<evidence type="ECO:0000256" key="9">
    <source>
        <dbReference type="HAMAP-Rule" id="MF_00237"/>
    </source>
</evidence>
<evidence type="ECO:0000256" key="8">
    <source>
        <dbReference type="ARBA" id="ARBA00023136"/>
    </source>
</evidence>
<dbReference type="Pfam" id="PF02416">
    <property type="entry name" value="TatA_B_E"/>
    <property type="match status" value="1"/>
</dbReference>
<organism evidence="11 13">
    <name type="scientific">Superficieibacter electus</name>
    <dbReference type="NCBI Taxonomy" id="2022662"/>
    <lineage>
        <taxon>Bacteria</taxon>
        <taxon>Pseudomonadati</taxon>
        <taxon>Pseudomonadota</taxon>
        <taxon>Gammaproteobacteria</taxon>
        <taxon>Enterobacterales</taxon>
        <taxon>Enterobacteriaceae</taxon>
        <taxon>Superficieibacter</taxon>
    </lineage>
</organism>
<comment type="subcellular location">
    <subcellularLocation>
        <location evidence="9">Cell membrane</location>
        <topology evidence="9">Single-pass membrane protein</topology>
    </subcellularLocation>
    <subcellularLocation>
        <location evidence="1">Membrane</location>
        <topology evidence="1">Single-pass membrane protein</topology>
    </subcellularLocation>
</comment>
<comment type="caution">
    <text evidence="11">The sequence shown here is derived from an EMBL/GenBank/DDBJ whole genome shotgun (WGS) entry which is preliminary data.</text>
</comment>
<dbReference type="InterPro" id="IPR003369">
    <property type="entry name" value="TatA/B/E"/>
</dbReference>
<evidence type="ECO:0000256" key="1">
    <source>
        <dbReference type="ARBA" id="ARBA00004167"/>
    </source>
</evidence>
<accession>A0A2P5GNF9</accession>
<dbReference type="EMBL" id="PQGE01000013">
    <property type="protein sequence ID" value="POP43608.1"/>
    <property type="molecule type" value="Genomic_DNA"/>
</dbReference>
<dbReference type="RefSeq" id="WP_103676948.1">
    <property type="nucleotide sequence ID" value="NZ_PQGD01000011.1"/>
</dbReference>
<evidence type="ECO:0000313" key="13">
    <source>
        <dbReference type="Proteomes" id="UP000247005"/>
    </source>
</evidence>
<keyword evidence="3 9" id="KW-1003">Cell membrane</keyword>
<proteinExistence type="inferred from homology"/>
<evidence type="ECO:0000256" key="3">
    <source>
        <dbReference type="ARBA" id="ARBA00022475"/>
    </source>
</evidence>
<keyword evidence="4 9" id="KW-0812">Transmembrane</keyword>
<dbReference type="PANTHER" id="PTHR33162">
    <property type="entry name" value="SEC-INDEPENDENT PROTEIN TRANSLOCASE PROTEIN TATA, CHLOROPLASTIC"/>
    <property type="match status" value="1"/>
</dbReference>
<evidence type="ECO:0000256" key="6">
    <source>
        <dbReference type="ARBA" id="ARBA00022989"/>
    </source>
</evidence>
<protein>
    <recommendedName>
        <fullName evidence="9">Sec-independent protein translocase protein TatB</fullName>
    </recommendedName>
</protein>